<organism evidence="2 3">
    <name type="scientific">Folsomia candida</name>
    <name type="common">Springtail</name>
    <dbReference type="NCBI Taxonomy" id="158441"/>
    <lineage>
        <taxon>Eukaryota</taxon>
        <taxon>Metazoa</taxon>
        <taxon>Ecdysozoa</taxon>
        <taxon>Arthropoda</taxon>
        <taxon>Hexapoda</taxon>
        <taxon>Collembola</taxon>
        <taxon>Entomobryomorpha</taxon>
        <taxon>Isotomoidea</taxon>
        <taxon>Isotomidae</taxon>
        <taxon>Proisotominae</taxon>
        <taxon>Folsomia</taxon>
    </lineage>
</organism>
<sequence length="121" mass="12969">MKKKWPSTRCFGGLEQISISSVPQRQGRPVGIRWDPGSDDEEVHCSKVEAHGDVGEPTKKVVAEKPAVEASPTSGVAKPAFNFGMSAPARPPPPAYVEDEPVVLLPEESSEPIEAVIPPED</sequence>
<reference evidence="2 3" key="1">
    <citation type="submission" date="2015-12" db="EMBL/GenBank/DDBJ databases">
        <title>The genome of Folsomia candida.</title>
        <authorList>
            <person name="Faddeeva A."/>
            <person name="Derks M.F."/>
            <person name="Anvar Y."/>
            <person name="Smit S."/>
            <person name="Van Straalen N."/>
            <person name="Roelofs D."/>
        </authorList>
    </citation>
    <scope>NUCLEOTIDE SEQUENCE [LARGE SCALE GENOMIC DNA]</scope>
    <source>
        <strain evidence="2 3">VU population</strain>
        <tissue evidence="2">Whole body</tissue>
    </source>
</reference>
<accession>A0A226DE56</accession>
<proteinExistence type="predicted"/>
<feature type="region of interest" description="Disordered" evidence="1">
    <location>
        <begin position="21"/>
        <end position="41"/>
    </location>
</feature>
<protein>
    <submittedName>
        <fullName evidence="2">Uncharacterized protein</fullName>
    </submittedName>
</protein>
<gene>
    <name evidence="2" type="ORF">Fcan01_21745</name>
</gene>
<keyword evidence="3" id="KW-1185">Reference proteome</keyword>
<evidence type="ECO:0000313" key="2">
    <source>
        <dbReference type="EMBL" id="OXA43410.1"/>
    </source>
</evidence>
<dbReference type="OrthoDB" id="445936at2759"/>
<dbReference type="AlphaFoldDB" id="A0A226DE56"/>
<comment type="caution">
    <text evidence="2">The sequence shown here is derived from an EMBL/GenBank/DDBJ whole genome shotgun (WGS) entry which is preliminary data.</text>
</comment>
<dbReference type="EMBL" id="LNIX01000022">
    <property type="protein sequence ID" value="OXA43410.1"/>
    <property type="molecule type" value="Genomic_DNA"/>
</dbReference>
<evidence type="ECO:0000256" key="1">
    <source>
        <dbReference type="SAM" id="MobiDB-lite"/>
    </source>
</evidence>
<name>A0A226DE56_FOLCA</name>
<evidence type="ECO:0000313" key="3">
    <source>
        <dbReference type="Proteomes" id="UP000198287"/>
    </source>
</evidence>
<dbReference type="Proteomes" id="UP000198287">
    <property type="component" value="Unassembled WGS sequence"/>
</dbReference>